<name>A0AA45WS45_9BACL</name>
<organism evidence="11 12">
    <name type="scientific">Laceyella tengchongensis</name>
    <dbReference type="NCBI Taxonomy" id="574699"/>
    <lineage>
        <taxon>Bacteria</taxon>
        <taxon>Bacillati</taxon>
        <taxon>Bacillota</taxon>
        <taxon>Bacilli</taxon>
        <taxon>Bacillales</taxon>
        <taxon>Thermoactinomycetaceae</taxon>
        <taxon>Laceyella</taxon>
    </lineage>
</organism>
<feature type="transmembrane region" description="Helical" evidence="10">
    <location>
        <begin position="159"/>
        <end position="179"/>
    </location>
</feature>
<dbReference type="InterPro" id="IPR006369">
    <property type="entry name" value="Protohaem_IX_farnesylTrfase"/>
</dbReference>
<feature type="transmembrane region" description="Helical" evidence="10">
    <location>
        <begin position="64"/>
        <end position="85"/>
    </location>
</feature>
<keyword evidence="5 10" id="KW-0812">Transmembrane</keyword>
<evidence type="ECO:0000256" key="6">
    <source>
        <dbReference type="ARBA" id="ARBA00022989"/>
    </source>
</evidence>
<feature type="transmembrane region" description="Helical" evidence="10">
    <location>
        <begin position="41"/>
        <end position="58"/>
    </location>
</feature>
<feature type="transmembrane region" description="Helical" evidence="10">
    <location>
        <begin position="290"/>
        <end position="310"/>
    </location>
</feature>
<evidence type="ECO:0000256" key="10">
    <source>
        <dbReference type="HAMAP-Rule" id="MF_00154"/>
    </source>
</evidence>
<comment type="catalytic activity">
    <reaction evidence="9 10">
        <text>heme b + (2E,6E)-farnesyl diphosphate + H2O = Fe(II)-heme o + diphosphate</text>
        <dbReference type="Rhea" id="RHEA:28070"/>
        <dbReference type="ChEBI" id="CHEBI:15377"/>
        <dbReference type="ChEBI" id="CHEBI:33019"/>
        <dbReference type="ChEBI" id="CHEBI:60344"/>
        <dbReference type="ChEBI" id="CHEBI:60530"/>
        <dbReference type="ChEBI" id="CHEBI:175763"/>
        <dbReference type="EC" id="2.5.1.141"/>
    </reaction>
</comment>
<dbReference type="PANTHER" id="PTHR43448">
    <property type="entry name" value="PROTOHEME IX FARNESYLTRANSFERASE, MITOCHONDRIAL"/>
    <property type="match status" value="1"/>
</dbReference>
<dbReference type="Pfam" id="PF01040">
    <property type="entry name" value="UbiA"/>
    <property type="match status" value="1"/>
</dbReference>
<evidence type="ECO:0000256" key="2">
    <source>
        <dbReference type="ARBA" id="ARBA00004919"/>
    </source>
</evidence>
<keyword evidence="6 10" id="KW-1133">Transmembrane helix</keyword>
<comment type="subcellular location">
    <subcellularLocation>
        <location evidence="1 10">Cell membrane</location>
        <topology evidence="1 10">Multi-pass membrane protein</topology>
    </subcellularLocation>
</comment>
<dbReference type="InterPro" id="IPR000537">
    <property type="entry name" value="UbiA_prenyltransferase"/>
</dbReference>
<comment type="pathway">
    <text evidence="2 10">Porphyrin-containing compound metabolism; heme O biosynthesis; heme O from protoheme: step 1/1.</text>
</comment>
<feature type="transmembrane region" description="Helical" evidence="10">
    <location>
        <begin position="111"/>
        <end position="129"/>
    </location>
</feature>
<dbReference type="PANTHER" id="PTHR43448:SF2">
    <property type="entry name" value="PROTOHEME IX FARNESYLTRANSFERASE, MITOCHONDRIAL"/>
    <property type="match status" value="1"/>
</dbReference>
<proteinExistence type="inferred from homology"/>
<keyword evidence="7 10" id="KW-0350">Heme biosynthesis</keyword>
<evidence type="ECO:0000256" key="4">
    <source>
        <dbReference type="ARBA" id="ARBA00022679"/>
    </source>
</evidence>
<dbReference type="NCBIfam" id="TIGR01473">
    <property type="entry name" value="cyoE_ctaB"/>
    <property type="match status" value="1"/>
</dbReference>
<feature type="transmembrane region" description="Helical" evidence="10">
    <location>
        <begin position="135"/>
        <end position="152"/>
    </location>
</feature>
<evidence type="ECO:0000256" key="8">
    <source>
        <dbReference type="ARBA" id="ARBA00023136"/>
    </source>
</evidence>
<comment type="miscellaneous">
    <text evidence="10">Carbon 2 of the heme B porphyrin ring is defined according to the Fischer nomenclature.</text>
</comment>
<dbReference type="EMBL" id="FXTU01000011">
    <property type="protein sequence ID" value="SMP34464.1"/>
    <property type="molecule type" value="Genomic_DNA"/>
</dbReference>
<sequence length="319" mass="35416">MVERSVPQQSAAEPILESIEAASRATWRDFVQVTKPGINKSNLFATFAGYLLAARFALFDWSTLVFTLLGTALVIAGGCAINNYYDRDIDPLMERTKSRPVPDGRLKPKTVLWYGTLLTVLGTLALAFGVNLLSAALALVGFGVYVFIYTMWLKRTSTWNTVIGGVCGSVPPMLGWVAVTNSLDLNAWALFLILFMWQPPHFYALAILKEDDYRRAGIPMLPVVKGLKETKKQTLIFTLLLIPSSVLLFMTGAGSWFYLICALVLGGVYVALAIKGFYTDDQVKWSKQMFFYSLIYLTTILLVMMLDVVITEGIAMLTK</sequence>
<accession>A0AA45WS45</accession>
<dbReference type="CDD" id="cd13957">
    <property type="entry name" value="PT_UbiA_Cox10"/>
    <property type="match status" value="1"/>
</dbReference>
<keyword evidence="12" id="KW-1185">Reference proteome</keyword>
<dbReference type="Proteomes" id="UP001157946">
    <property type="component" value="Unassembled WGS sequence"/>
</dbReference>
<comment type="function">
    <text evidence="10">Converts heme B (protoheme IX) to heme O by substitution of the vinyl group on carbon 2 of heme B porphyrin ring with a hydroxyethyl farnesyl side group.</text>
</comment>
<keyword evidence="4 10" id="KW-0808">Transferase</keyword>
<feature type="transmembrane region" description="Helical" evidence="10">
    <location>
        <begin position="256"/>
        <end position="278"/>
    </location>
</feature>
<feature type="transmembrane region" description="Helical" evidence="10">
    <location>
        <begin position="234"/>
        <end position="250"/>
    </location>
</feature>
<keyword evidence="3 10" id="KW-1003">Cell membrane</keyword>
<dbReference type="HAMAP" id="MF_00154">
    <property type="entry name" value="CyoE_CtaB"/>
    <property type="match status" value="1"/>
</dbReference>
<dbReference type="InterPro" id="IPR044878">
    <property type="entry name" value="UbiA_sf"/>
</dbReference>
<evidence type="ECO:0000256" key="5">
    <source>
        <dbReference type="ARBA" id="ARBA00022692"/>
    </source>
</evidence>
<evidence type="ECO:0000313" key="12">
    <source>
        <dbReference type="Proteomes" id="UP001157946"/>
    </source>
</evidence>
<dbReference type="NCBIfam" id="NF003349">
    <property type="entry name" value="PRK04375.1-2"/>
    <property type="match status" value="1"/>
</dbReference>
<dbReference type="GO" id="GO:0008495">
    <property type="term" value="F:protoheme IX farnesyltransferase activity"/>
    <property type="evidence" value="ECO:0007669"/>
    <property type="project" value="UniProtKB-UniRule"/>
</dbReference>
<dbReference type="AlphaFoldDB" id="A0AA45WS45"/>
<feature type="transmembrane region" description="Helical" evidence="10">
    <location>
        <begin position="185"/>
        <end position="208"/>
    </location>
</feature>
<dbReference type="FunFam" id="1.10.357.140:FF:000001">
    <property type="entry name" value="Protoheme IX farnesyltransferase"/>
    <property type="match status" value="1"/>
</dbReference>
<evidence type="ECO:0000256" key="7">
    <source>
        <dbReference type="ARBA" id="ARBA00023133"/>
    </source>
</evidence>
<evidence type="ECO:0000313" key="11">
    <source>
        <dbReference type="EMBL" id="SMP34464.1"/>
    </source>
</evidence>
<dbReference type="NCBIfam" id="NF003348">
    <property type="entry name" value="PRK04375.1-1"/>
    <property type="match status" value="1"/>
</dbReference>
<dbReference type="Gene3D" id="1.10.357.140">
    <property type="entry name" value="UbiA prenyltransferase"/>
    <property type="match status" value="1"/>
</dbReference>
<evidence type="ECO:0000256" key="3">
    <source>
        <dbReference type="ARBA" id="ARBA00022475"/>
    </source>
</evidence>
<dbReference type="GO" id="GO:0048034">
    <property type="term" value="P:heme O biosynthetic process"/>
    <property type="evidence" value="ECO:0007669"/>
    <property type="project" value="UniProtKB-UniRule"/>
</dbReference>
<dbReference type="GO" id="GO:0005886">
    <property type="term" value="C:plasma membrane"/>
    <property type="evidence" value="ECO:0007669"/>
    <property type="project" value="UniProtKB-SubCell"/>
</dbReference>
<dbReference type="InterPro" id="IPR030470">
    <property type="entry name" value="UbiA_prenylTrfase_CS"/>
</dbReference>
<keyword evidence="8 10" id="KW-0472">Membrane</keyword>
<comment type="subunit">
    <text evidence="10">Interacts with CtaA.</text>
</comment>
<dbReference type="PROSITE" id="PS00943">
    <property type="entry name" value="UBIA"/>
    <property type="match status" value="1"/>
</dbReference>
<protein>
    <recommendedName>
        <fullName evidence="10">Protoheme IX farnesyltransferase</fullName>
        <ecNumber evidence="10">2.5.1.141</ecNumber>
    </recommendedName>
    <alternativeName>
        <fullName evidence="10">Heme B farnesyltransferase</fullName>
    </alternativeName>
    <alternativeName>
        <fullName evidence="10">Heme O synthase</fullName>
    </alternativeName>
</protein>
<gene>
    <name evidence="10" type="primary">ctaB</name>
    <name evidence="11" type="ORF">SAMN06265361_11145</name>
</gene>
<reference evidence="11" key="1">
    <citation type="submission" date="2017-05" db="EMBL/GenBank/DDBJ databases">
        <authorList>
            <person name="Varghese N."/>
            <person name="Submissions S."/>
        </authorList>
    </citation>
    <scope>NUCLEOTIDE SEQUENCE</scope>
    <source>
        <strain evidence="11">DSM 45262</strain>
    </source>
</reference>
<dbReference type="EC" id="2.5.1.141" evidence="10"/>
<evidence type="ECO:0000256" key="1">
    <source>
        <dbReference type="ARBA" id="ARBA00004651"/>
    </source>
</evidence>
<comment type="caution">
    <text evidence="11">The sequence shown here is derived from an EMBL/GenBank/DDBJ whole genome shotgun (WGS) entry which is preliminary data.</text>
</comment>
<evidence type="ECO:0000256" key="9">
    <source>
        <dbReference type="ARBA" id="ARBA00047690"/>
    </source>
</evidence>
<dbReference type="RefSeq" id="WP_054095615.1">
    <property type="nucleotide sequence ID" value="NZ_FXTU01000011.1"/>
</dbReference>
<comment type="similarity">
    <text evidence="10">Belongs to the UbiA prenyltransferase family. Protoheme IX farnesyltransferase subfamily.</text>
</comment>